<name>A0A0D3KKT9_EMIH1</name>
<proteinExistence type="predicted"/>
<dbReference type="KEGG" id="ehx:EMIHUDRAFT_57474"/>
<dbReference type="EnsemblProtists" id="EOD27935">
    <property type="protein sequence ID" value="EOD27935"/>
    <property type="gene ID" value="EMIHUDRAFT_46549"/>
</dbReference>
<dbReference type="Proteomes" id="UP000013827">
    <property type="component" value="Unassembled WGS sequence"/>
</dbReference>
<dbReference type="Pfam" id="PF13640">
    <property type="entry name" value="2OG-FeII_Oxy_3"/>
    <property type="match status" value="1"/>
</dbReference>
<organism evidence="2 3">
    <name type="scientific">Emiliania huxleyi (strain CCMP1516)</name>
    <dbReference type="NCBI Taxonomy" id="280463"/>
    <lineage>
        <taxon>Eukaryota</taxon>
        <taxon>Haptista</taxon>
        <taxon>Haptophyta</taxon>
        <taxon>Prymnesiophyceae</taxon>
        <taxon>Isochrysidales</taxon>
        <taxon>Noelaerhabdaceae</taxon>
        <taxon>Emiliania</taxon>
    </lineage>
</organism>
<dbReference type="GeneID" id="17273480"/>
<dbReference type="Gene3D" id="2.60.120.620">
    <property type="entry name" value="q2cbj1_9rhob like domain"/>
    <property type="match status" value="1"/>
</dbReference>
<evidence type="ECO:0000313" key="2">
    <source>
        <dbReference type="EnsemblProtists" id="EOD36374"/>
    </source>
</evidence>
<accession>A0A0D3KKT9</accession>
<dbReference type="InterPro" id="IPR044862">
    <property type="entry name" value="Pro_4_hyd_alph_FE2OG_OXY"/>
</dbReference>
<dbReference type="eggNOG" id="ENOG502S32G">
    <property type="taxonomic scope" value="Eukaryota"/>
</dbReference>
<dbReference type="EnsemblProtists" id="EOD36374">
    <property type="protein sequence ID" value="EOD36374"/>
    <property type="gene ID" value="EMIHUDRAFT_57474"/>
</dbReference>
<feature type="domain" description="Prolyl 4-hydroxylase alpha subunit Fe(2+) 2OG dioxygenase" evidence="1">
    <location>
        <begin position="42"/>
        <end position="140"/>
    </location>
</feature>
<evidence type="ECO:0000313" key="3">
    <source>
        <dbReference type="Proteomes" id="UP000013827"/>
    </source>
</evidence>
<dbReference type="PaxDb" id="2903-EOD27935"/>
<reference evidence="2" key="2">
    <citation type="submission" date="2024-10" db="UniProtKB">
        <authorList>
            <consortium name="EnsemblProtists"/>
        </authorList>
    </citation>
    <scope>IDENTIFICATION</scope>
</reference>
<protein>
    <recommendedName>
        <fullName evidence="1">Prolyl 4-hydroxylase alpha subunit Fe(2+) 2OG dioxygenase domain-containing protein</fullName>
    </recommendedName>
</protein>
<reference evidence="3" key="1">
    <citation type="journal article" date="2013" name="Nature">
        <title>Pan genome of the phytoplankton Emiliania underpins its global distribution.</title>
        <authorList>
            <person name="Read B.A."/>
            <person name="Kegel J."/>
            <person name="Klute M.J."/>
            <person name="Kuo A."/>
            <person name="Lefebvre S.C."/>
            <person name="Maumus F."/>
            <person name="Mayer C."/>
            <person name="Miller J."/>
            <person name="Monier A."/>
            <person name="Salamov A."/>
            <person name="Young J."/>
            <person name="Aguilar M."/>
            <person name="Claverie J.M."/>
            <person name="Frickenhaus S."/>
            <person name="Gonzalez K."/>
            <person name="Herman E.K."/>
            <person name="Lin Y.C."/>
            <person name="Napier J."/>
            <person name="Ogata H."/>
            <person name="Sarno A.F."/>
            <person name="Shmutz J."/>
            <person name="Schroeder D."/>
            <person name="de Vargas C."/>
            <person name="Verret F."/>
            <person name="von Dassow P."/>
            <person name="Valentin K."/>
            <person name="Van de Peer Y."/>
            <person name="Wheeler G."/>
            <person name="Dacks J.B."/>
            <person name="Delwiche C.F."/>
            <person name="Dyhrman S.T."/>
            <person name="Glockner G."/>
            <person name="John U."/>
            <person name="Richards T."/>
            <person name="Worden A.Z."/>
            <person name="Zhang X."/>
            <person name="Grigoriev I.V."/>
            <person name="Allen A.E."/>
            <person name="Bidle K."/>
            <person name="Borodovsky M."/>
            <person name="Bowler C."/>
            <person name="Brownlee C."/>
            <person name="Cock J.M."/>
            <person name="Elias M."/>
            <person name="Gladyshev V.N."/>
            <person name="Groth M."/>
            <person name="Guda C."/>
            <person name="Hadaegh A."/>
            <person name="Iglesias-Rodriguez M.D."/>
            <person name="Jenkins J."/>
            <person name="Jones B.M."/>
            <person name="Lawson T."/>
            <person name="Leese F."/>
            <person name="Lindquist E."/>
            <person name="Lobanov A."/>
            <person name="Lomsadze A."/>
            <person name="Malik S.B."/>
            <person name="Marsh M.E."/>
            <person name="Mackinder L."/>
            <person name="Mock T."/>
            <person name="Mueller-Roeber B."/>
            <person name="Pagarete A."/>
            <person name="Parker M."/>
            <person name="Probert I."/>
            <person name="Quesneville H."/>
            <person name="Raines C."/>
            <person name="Rensing S.A."/>
            <person name="Riano-Pachon D.M."/>
            <person name="Richier S."/>
            <person name="Rokitta S."/>
            <person name="Shiraiwa Y."/>
            <person name="Soanes D.M."/>
            <person name="van der Giezen M."/>
            <person name="Wahlund T.M."/>
            <person name="Williams B."/>
            <person name="Wilson W."/>
            <person name="Wolfe G."/>
            <person name="Wurch L.L."/>
        </authorList>
    </citation>
    <scope>NUCLEOTIDE SEQUENCE</scope>
</reference>
<dbReference type="HOGENOM" id="CLU_113520_0_0_1"/>
<dbReference type="AlphaFoldDB" id="A0A0D3KKT9"/>
<keyword evidence="3" id="KW-1185">Reference proteome</keyword>
<dbReference type="KEGG" id="ehx:EMIHUDRAFT_46549"/>
<sequence length="149" mass="17246">MGPHLRGVVHAMQSPPFLAFLEALTGISPLIVDPTLFGAGLHQILRNGSLQIHADFNSHRQLRLERRVNVFLFLNHDWDDAWGGELELWNRPMTQCEARIAPVRNRLVVFSSTDYSYHGHADPLACPPHRSRRSIAMYYYTRDRPQWEM</sequence>
<dbReference type="RefSeq" id="XP_005780364.1">
    <property type="nucleotide sequence ID" value="XM_005780307.1"/>
</dbReference>
<dbReference type="GeneID" id="17281644"/>
<dbReference type="OMA" id="MTQCEAR"/>
<dbReference type="RefSeq" id="XP_005788803.1">
    <property type="nucleotide sequence ID" value="XM_005788746.1"/>
</dbReference>
<evidence type="ECO:0000259" key="1">
    <source>
        <dbReference type="Pfam" id="PF13640"/>
    </source>
</evidence>